<keyword evidence="12 16" id="KW-0560">Oxidoreductase</keyword>
<proteinExistence type="inferred from homology"/>
<keyword evidence="10 16" id="KW-0133">Cell shape</keyword>
<dbReference type="HAMAP" id="MF_00037">
    <property type="entry name" value="MurB"/>
    <property type="match status" value="1"/>
</dbReference>
<evidence type="ECO:0000256" key="11">
    <source>
        <dbReference type="ARBA" id="ARBA00022984"/>
    </source>
</evidence>
<dbReference type="PANTHER" id="PTHR21071">
    <property type="entry name" value="UDP-N-ACETYLENOLPYRUVOYLGLUCOSAMINE REDUCTASE"/>
    <property type="match status" value="1"/>
</dbReference>
<dbReference type="Pfam" id="PF01565">
    <property type="entry name" value="FAD_binding_4"/>
    <property type="match status" value="1"/>
</dbReference>
<dbReference type="InterPro" id="IPR011601">
    <property type="entry name" value="MurB_C"/>
</dbReference>
<keyword evidence="9 16" id="KW-0521">NADP</keyword>
<dbReference type="AlphaFoldDB" id="A0A9D1F684"/>
<feature type="active site" description="Proton donor" evidence="16">
    <location>
        <position position="231"/>
    </location>
</feature>
<gene>
    <name evidence="16 18" type="primary">murB</name>
    <name evidence="18" type="ORF">IAB46_09025</name>
</gene>
<evidence type="ECO:0000256" key="3">
    <source>
        <dbReference type="ARBA" id="ARBA00004496"/>
    </source>
</evidence>
<evidence type="ECO:0000256" key="10">
    <source>
        <dbReference type="ARBA" id="ARBA00022960"/>
    </source>
</evidence>
<evidence type="ECO:0000313" key="19">
    <source>
        <dbReference type="Proteomes" id="UP000823927"/>
    </source>
</evidence>
<dbReference type="NCBIfam" id="TIGR00179">
    <property type="entry name" value="murB"/>
    <property type="match status" value="1"/>
</dbReference>
<comment type="function">
    <text evidence="2 16">Cell wall formation.</text>
</comment>
<dbReference type="PROSITE" id="PS51387">
    <property type="entry name" value="FAD_PCMH"/>
    <property type="match status" value="1"/>
</dbReference>
<evidence type="ECO:0000256" key="7">
    <source>
        <dbReference type="ARBA" id="ARBA00022630"/>
    </source>
</evidence>
<feature type="active site" evidence="16">
    <location>
        <position position="181"/>
    </location>
</feature>
<dbReference type="GO" id="GO:0008762">
    <property type="term" value="F:UDP-N-acetylmuramate dehydrogenase activity"/>
    <property type="evidence" value="ECO:0007669"/>
    <property type="project" value="UniProtKB-UniRule"/>
</dbReference>
<dbReference type="Gene3D" id="3.30.43.10">
    <property type="entry name" value="Uridine Diphospho-n-acetylenolpyruvylglucosamine Reductase, domain 2"/>
    <property type="match status" value="1"/>
</dbReference>
<evidence type="ECO:0000259" key="17">
    <source>
        <dbReference type="PROSITE" id="PS51387"/>
    </source>
</evidence>
<dbReference type="Gene3D" id="3.90.78.10">
    <property type="entry name" value="UDP-N-acetylenolpyruvoylglucosamine reductase, C-terminal domain"/>
    <property type="match status" value="1"/>
</dbReference>
<dbReference type="GO" id="GO:0005829">
    <property type="term" value="C:cytosol"/>
    <property type="evidence" value="ECO:0007669"/>
    <property type="project" value="TreeGrafter"/>
</dbReference>
<dbReference type="EMBL" id="DVIT01000031">
    <property type="protein sequence ID" value="HIS47677.1"/>
    <property type="molecule type" value="Genomic_DNA"/>
</dbReference>
<dbReference type="Gene3D" id="3.30.465.10">
    <property type="match status" value="1"/>
</dbReference>
<comment type="caution">
    <text evidence="18">The sequence shown here is derived from an EMBL/GenBank/DDBJ whole genome shotgun (WGS) entry which is preliminary data.</text>
</comment>
<evidence type="ECO:0000256" key="13">
    <source>
        <dbReference type="ARBA" id="ARBA00023306"/>
    </source>
</evidence>
<evidence type="ECO:0000256" key="12">
    <source>
        <dbReference type="ARBA" id="ARBA00023002"/>
    </source>
</evidence>
<dbReference type="SUPFAM" id="SSF56176">
    <property type="entry name" value="FAD-binding/transporter-associated domain-like"/>
    <property type="match status" value="1"/>
</dbReference>
<dbReference type="GO" id="GO:0008360">
    <property type="term" value="P:regulation of cell shape"/>
    <property type="evidence" value="ECO:0007669"/>
    <property type="project" value="UniProtKB-KW"/>
</dbReference>
<evidence type="ECO:0000256" key="6">
    <source>
        <dbReference type="ARBA" id="ARBA00022618"/>
    </source>
</evidence>
<evidence type="ECO:0000256" key="5">
    <source>
        <dbReference type="ARBA" id="ARBA00022490"/>
    </source>
</evidence>
<evidence type="ECO:0000256" key="4">
    <source>
        <dbReference type="ARBA" id="ARBA00004752"/>
    </source>
</evidence>
<feature type="domain" description="FAD-binding PCMH-type" evidence="17">
    <location>
        <begin position="31"/>
        <end position="202"/>
    </location>
</feature>
<dbReference type="InterPro" id="IPR006094">
    <property type="entry name" value="Oxid_FAD_bind_N"/>
</dbReference>
<name>A0A9D1F684_9FIRM</name>
<comment type="cofactor">
    <cofactor evidence="1 16">
        <name>FAD</name>
        <dbReference type="ChEBI" id="CHEBI:57692"/>
    </cofactor>
</comment>
<evidence type="ECO:0000256" key="9">
    <source>
        <dbReference type="ARBA" id="ARBA00022857"/>
    </source>
</evidence>
<protein>
    <recommendedName>
        <fullName evidence="16">UDP-N-acetylenolpyruvoylglucosamine reductase</fullName>
        <ecNumber evidence="16">1.3.1.98</ecNumber>
    </recommendedName>
    <alternativeName>
        <fullName evidence="16">UDP-N-acetylmuramate dehydrogenase</fullName>
    </alternativeName>
</protein>
<dbReference type="PANTHER" id="PTHR21071:SF4">
    <property type="entry name" value="UDP-N-ACETYLENOLPYRUVOYLGLUCOSAMINE REDUCTASE"/>
    <property type="match status" value="1"/>
</dbReference>
<evidence type="ECO:0000256" key="1">
    <source>
        <dbReference type="ARBA" id="ARBA00001974"/>
    </source>
</evidence>
<dbReference type="InterPro" id="IPR016169">
    <property type="entry name" value="FAD-bd_PCMH_sub2"/>
</dbReference>
<accession>A0A9D1F684</accession>
<evidence type="ECO:0000256" key="8">
    <source>
        <dbReference type="ARBA" id="ARBA00022827"/>
    </source>
</evidence>
<keyword evidence="11 16" id="KW-0573">Peptidoglycan synthesis</keyword>
<evidence type="ECO:0000256" key="2">
    <source>
        <dbReference type="ARBA" id="ARBA00003921"/>
    </source>
</evidence>
<dbReference type="InterPro" id="IPR036635">
    <property type="entry name" value="MurB_C_sf"/>
</dbReference>
<evidence type="ECO:0000256" key="14">
    <source>
        <dbReference type="ARBA" id="ARBA00023316"/>
    </source>
</evidence>
<dbReference type="InterPro" id="IPR016167">
    <property type="entry name" value="FAD-bd_PCMH_sub1"/>
</dbReference>
<evidence type="ECO:0000313" key="18">
    <source>
        <dbReference type="EMBL" id="HIS47677.1"/>
    </source>
</evidence>
<dbReference type="InterPro" id="IPR036318">
    <property type="entry name" value="FAD-bd_PCMH-like_sf"/>
</dbReference>
<comment type="subcellular location">
    <subcellularLocation>
        <location evidence="3 16">Cytoplasm</location>
    </subcellularLocation>
</comment>
<keyword evidence="5 16" id="KW-0963">Cytoplasm</keyword>
<evidence type="ECO:0000256" key="15">
    <source>
        <dbReference type="ARBA" id="ARBA00048914"/>
    </source>
</evidence>
<dbReference type="Proteomes" id="UP000823927">
    <property type="component" value="Unassembled WGS sequence"/>
</dbReference>
<sequence length="308" mass="33411">MTTEFLNALTRIVGDEAVRLDESMKKHTTFRIGGPADVFVTPPDARRLKEAVECCKAFNIPWMIIGNGSNLLVSDKGIRGVVFQIYGTMDEIRMEEQADGVVIVHAGAGILLSRLSRAVAMEGLGGFEFASGIPGTFGGAVTMNAGAYGGEMDMFVCEATVLTGDGQVQTLKGPELEFGYRTSVLQRKSMIVLEAALKLRRGDKERILALMDELTARRREKQPLEFPSAGSTFKRPEGYFAGKLIQDCGLKGFSVGGACISEKHSGFVVNTGDATAQDVLALIRHVQDTVYSRFGVTMEPEVRIIGEF</sequence>
<keyword evidence="14 16" id="KW-0961">Cell wall biogenesis/degradation</keyword>
<organism evidence="18 19">
    <name type="scientific">Candidatus Scybalocola faecigallinarum</name>
    <dbReference type="NCBI Taxonomy" id="2840941"/>
    <lineage>
        <taxon>Bacteria</taxon>
        <taxon>Bacillati</taxon>
        <taxon>Bacillota</taxon>
        <taxon>Clostridia</taxon>
        <taxon>Lachnospirales</taxon>
        <taxon>Lachnospiraceae</taxon>
        <taxon>Lachnospiraceae incertae sedis</taxon>
        <taxon>Candidatus Scybalocola (ex Gilroy et al. 2021)</taxon>
    </lineage>
</organism>
<dbReference type="InterPro" id="IPR003170">
    <property type="entry name" value="MurB"/>
</dbReference>
<reference evidence="18" key="1">
    <citation type="submission" date="2020-10" db="EMBL/GenBank/DDBJ databases">
        <authorList>
            <person name="Gilroy R."/>
        </authorList>
    </citation>
    <scope>NUCLEOTIDE SEQUENCE</scope>
    <source>
        <strain evidence="18">CHK178-757</strain>
    </source>
</reference>
<keyword evidence="6 16" id="KW-0132">Cell division</keyword>
<dbReference type="NCBIfam" id="NF010480">
    <property type="entry name" value="PRK13905.1"/>
    <property type="match status" value="1"/>
</dbReference>
<keyword evidence="13 16" id="KW-0131">Cell cycle</keyword>
<dbReference type="SUPFAM" id="SSF56194">
    <property type="entry name" value="Uridine diphospho-N-Acetylenolpyruvylglucosamine reductase, MurB, C-terminal domain"/>
    <property type="match status" value="1"/>
</dbReference>
<dbReference type="GO" id="GO:0071949">
    <property type="term" value="F:FAD binding"/>
    <property type="evidence" value="ECO:0007669"/>
    <property type="project" value="InterPro"/>
</dbReference>
<dbReference type="EC" id="1.3.1.98" evidence="16"/>
<reference evidence="18" key="2">
    <citation type="journal article" date="2021" name="PeerJ">
        <title>Extensive microbial diversity within the chicken gut microbiome revealed by metagenomics and culture.</title>
        <authorList>
            <person name="Gilroy R."/>
            <person name="Ravi A."/>
            <person name="Getino M."/>
            <person name="Pursley I."/>
            <person name="Horton D.L."/>
            <person name="Alikhan N.F."/>
            <person name="Baker D."/>
            <person name="Gharbi K."/>
            <person name="Hall N."/>
            <person name="Watson M."/>
            <person name="Adriaenssens E.M."/>
            <person name="Foster-Nyarko E."/>
            <person name="Jarju S."/>
            <person name="Secka A."/>
            <person name="Antonio M."/>
            <person name="Oren A."/>
            <person name="Chaudhuri R.R."/>
            <person name="La Ragione R."/>
            <person name="Hildebrand F."/>
            <person name="Pallen M.J."/>
        </authorList>
    </citation>
    <scope>NUCLEOTIDE SEQUENCE</scope>
    <source>
        <strain evidence="18">CHK178-757</strain>
    </source>
</reference>
<comment type="similarity">
    <text evidence="16">Belongs to the MurB family.</text>
</comment>
<keyword evidence="7 16" id="KW-0285">Flavoprotein</keyword>
<feature type="active site" evidence="16">
    <location>
        <position position="301"/>
    </location>
</feature>
<comment type="catalytic activity">
    <reaction evidence="15 16">
        <text>UDP-N-acetyl-alpha-D-muramate + NADP(+) = UDP-N-acetyl-3-O-(1-carboxyvinyl)-alpha-D-glucosamine + NADPH + H(+)</text>
        <dbReference type="Rhea" id="RHEA:12248"/>
        <dbReference type="ChEBI" id="CHEBI:15378"/>
        <dbReference type="ChEBI" id="CHEBI:57783"/>
        <dbReference type="ChEBI" id="CHEBI:58349"/>
        <dbReference type="ChEBI" id="CHEBI:68483"/>
        <dbReference type="ChEBI" id="CHEBI:70757"/>
        <dbReference type="EC" id="1.3.1.98"/>
    </reaction>
</comment>
<comment type="pathway">
    <text evidence="4 16">Cell wall biogenesis; peptidoglycan biosynthesis.</text>
</comment>
<dbReference type="GO" id="GO:0071555">
    <property type="term" value="P:cell wall organization"/>
    <property type="evidence" value="ECO:0007669"/>
    <property type="project" value="UniProtKB-KW"/>
</dbReference>
<dbReference type="GO" id="GO:0051301">
    <property type="term" value="P:cell division"/>
    <property type="evidence" value="ECO:0007669"/>
    <property type="project" value="UniProtKB-KW"/>
</dbReference>
<dbReference type="GO" id="GO:0009252">
    <property type="term" value="P:peptidoglycan biosynthetic process"/>
    <property type="evidence" value="ECO:0007669"/>
    <property type="project" value="UniProtKB-UniRule"/>
</dbReference>
<dbReference type="Pfam" id="PF02873">
    <property type="entry name" value="MurB_C"/>
    <property type="match status" value="1"/>
</dbReference>
<evidence type="ECO:0000256" key="16">
    <source>
        <dbReference type="HAMAP-Rule" id="MF_00037"/>
    </source>
</evidence>
<keyword evidence="8 16" id="KW-0274">FAD</keyword>
<dbReference type="InterPro" id="IPR016166">
    <property type="entry name" value="FAD-bd_PCMH"/>
</dbReference>